<dbReference type="RefSeq" id="WP_183512713.1">
    <property type="nucleotide sequence ID" value="NZ_BAABGK010000040.1"/>
</dbReference>
<comment type="subunit">
    <text evidence="8">Component of the replication restart primosome.</text>
</comment>
<feature type="binding site" evidence="8">
    <location>
        <position position="442"/>
    </location>
    <ligand>
        <name>Zn(2+)</name>
        <dbReference type="ChEBI" id="CHEBI:29105"/>
        <label>2</label>
    </ligand>
</feature>
<sequence length="680" mass="72174">MDTEPRQPSLLAGFDISGPAPGIPHAAAHLPVARVAIESAVPHLDRDFDYLVPAALDADAQPGVRVKVRFGGQELTGFLLERRETSEAGVKLQPLAKVVSSEPVLTPHVLSLARAVAARYAGTLCDVLRAAIPPRMARVEFEARALEAPAEAGAGAAEPGEHLSVPTELLQKYDGGAEFALALAAGQSPRAVLGVIPNQPGGWPALLAEVVAETRASGRGALVVVPDARDLNRLCAALDTAIGQENYARLSADDGATPRYRNFLRLARGEVDIAVGTRNAAFAPVRNLGAAIMWEDHDSSHAEPRAPYQHAREVLLLRAGAEGCALLLASHGRSAEAQRLVRTGWARELGAPRPVLRQKAARVVSSSDSFERERDPVLHAARLPAVAWKAASEALRHGPVLVQVARTGFLPALRCERCRESARCTECNGPLGYRDAHSTPSCQWCGRHAPGWGCPTCGGTRLRAATIGADRTAEELGRAFPQVPVVSATGANPRVSVGPEPALVVATPGAEPYAEGGYAAVLLLDGDRMLARDGLRTGEELLHRWMAAAALARGHENGGVVVVAAGESDPLRALLRWDPASFAERELVLRHGLHLPPAVRTALIQGPAVAADKLANSLALPEEAKLHGPVPEAETDHRWLLFYPYAQGNAVTAELRRARMVASAAREPVVRIRVDPDGIL</sequence>
<evidence type="ECO:0000313" key="10">
    <source>
        <dbReference type="EMBL" id="MBB2997160.1"/>
    </source>
</evidence>
<accession>A0A839QN13</accession>
<feature type="binding site" evidence="8">
    <location>
        <position position="457"/>
    </location>
    <ligand>
        <name>Zn(2+)</name>
        <dbReference type="ChEBI" id="CHEBI:29105"/>
        <label>1</label>
    </ligand>
</feature>
<evidence type="ECO:0000256" key="5">
    <source>
        <dbReference type="ARBA" id="ARBA00022833"/>
    </source>
</evidence>
<keyword evidence="2 8" id="KW-0235">DNA replication</keyword>
<dbReference type="GO" id="GO:0003677">
    <property type="term" value="F:DNA binding"/>
    <property type="evidence" value="ECO:0007669"/>
    <property type="project" value="UniProtKB-UniRule"/>
</dbReference>
<evidence type="ECO:0000256" key="2">
    <source>
        <dbReference type="ARBA" id="ARBA00022705"/>
    </source>
</evidence>
<dbReference type="AlphaFoldDB" id="A0A839QN13"/>
<keyword evidence="6 8" id="KW-0067">ATP-binding</keyword>
<dbReference type="EMBL" id="JACHVS010000002">
    <property type="protein sequence ID" value="MBB2997160.1"/>
    <property type="molecule type" value="Genomic_DNA"/>
</dbReference>
<dbReference type="PANTHER" id="PTHR30580">
    <property type="entry name" value="PRIMOSOMAL PROTEIN N"/>
    <property type="match status" value="1"/>
</dbReference>
<dbReference type="GO" id="GO:0008270">
    <property type="term" value="F:zinc ion binding"/>
    <property type="evidence" value="ECO:0007669"/>
    <property type="project" value="UniProtKB-UniRule"/>
</dbReference>
<dbReference type="GO" id="GO:0043138">
    <property type="term" value="F:3'-5' DNA helicase activity"/>
    <property type="evidence" value="ECO:0007669"/>
    <property type="project" value="TreeGrafter"/>
</dbReference>
<feature type="binding site" evidence="8">
    <location>
        <position position="427"/>
    </location>
    <ligand>
        <name>Zn(2+)</name>
        <dbReference type="ChEBI" id="CHEBI:29105"/>
        <label>2</label>
    </ligand>
</feature>
<keyword evidence="11" id="KW-1185">Reference proteome</keyword>
<feature type="domain" description="Primosomal protein N' 3' DNA-binding" evidence="9">
    <location>
        <begin position="35"/>
        <end position="133"/>
    </location>
</feature>
<dbReference type="GO" id="GO:0006310">
    <property type="term" value="P:DNA recombination"/>
    <property type="evidence" value="ECO:0007669"/>
    <property type="project" value="InterPro"/>
</dbReference>
<dbReference type="GO" id="GO:0016787">
    <property type="term" value="F:hydrolase activity"/>
    <property type="evidence" value="ECO:0007669"/>
    <property type="project" value="UniProtKB-KW"/>
</dbReference>
<reference evidence="10 11" key="1">
    <citation type="submission" date="2020-08" db="EMBL/GenBank/DDBJ databases">
        <title>Sequencing the genomes of 1000 actinobacteria strains.</title>
        <authorList>
            <person name="Klenk H.-P."/>
        </authorList>
    </citation>
    <scope>NUCLEOTIDE SEQUENCE [LARGE SCALE GENOMIC DNA]</scope>
    <source>
        <strain evidence="10 11">DSM 22826</strain>
    </source>
</reference>
<keyword evidence="5 8" id="KW-0862">Zinc</keyword>
<keyword evidence="7 8" id="KW-0238">DNA-binding</keyword>
<name>A0A839QN13_9MICC</name>
<keyword evidence="1 8" id="KW-0639">Primosome</keyword>
<evidence type="ECO:0000256" key="1">
    <source>
        <dbReference type="ARBA" id="ARBA00022515"/>
    </source>
</evidence>
<comment type="caution">
    <text evidence="8">As this protein does not have any detectable helicase domains, it probably does not have helicase activity.</text>
</comment>
<dbReference type="Gene3D" id="3.40.50.300">
    <property type="entry name" value="P-loop containing nucleotide triphosphate hydrolases"/>
    <property type="match status" value="1"/>
</dbReference>
<evidence type="ECO:0000256" key="6">
    <source>
        <dbReference type="ARBA" id="ARBA00022840"/>
    </source>
</evidence>
<comment type="caution">
    <text evidence="10">The sequence shown here is derived from an EMBL/GenBank/DDBJ whole genome shotgun (WGS) entry which is preliminary data.</text>
</comment>
<dbReference type="GO" id="GO:0006269">
    <property type="term" value="P:DNA replication, synthesis of primer"/>
    <property type="evidence" value="ECO:0007669"/>
    <property type="project" value="UniProtKB-KW"/>
</dbReference>
<dbReference type="PANTHER" id="PTHR30580:SF0">
    <property type="entry name" value="PRIMOSOMAL PROTEIN N"/>
    <property type="match status" value="1"/>
</dbReference>
<dbReference type="Gene3D" id="3.40.1440.60">
    <property type="entry name" value="PriA, 3(prime) DNA-binding domain"/>
    <property type="match status" value="1"/>
</dbReference>
<dbReference type="GO" id="GO:1990077">
    <property type="term" value="C:primosome complex"/>
    <property type="evidence" value="ECO:0007669"/>
    <property type="project" value="UniProtKB-UniRule"/>
</dbReference>
<evidence type="ECO:0000256" key="3">
    <source>
        <dbReference type="ARBA" id="ARBA00022723"/>
    </source>
</evidence>
<dbReference type="Proteomes" id="UP000523000">
    <property type="component" value="Unassembled WGS sequence"/>
</dbReference>
<feature type="binding site" evidence="8">
    <location>
        <position position="445"/>
    </location>
    <ligand>
        <name>Zn(2+)</name>
        <dbReference type="ChEBI" id="CHEBI:29105"/>
        <label>2</label>
    </ligand>
</feature>
<evidence type="ECO:0000256" key="8">
    <source>
        <dbReference type="HAMAP-Rule" id="MF_00983"/>
    </source>
</evidence>
<dbReference type="InterPro" id="IPR027417">
    <property type="entry name" value="P-loop_NTPase"/>
</dbReference>
<gene>
    <name evidence="8" type="primary">priA</name>
    <name evidence="10" type="ORF">E9229_003407</name>
</gene>
<dbReference type="Pfam" id="PF17764">
    <property type="entry name" value="PriA_3primeBD"/>
    <property type="match status" value="1"/>
</dbReference>
<dbReference type="GO" id="GO:0006302">
    <property type="term" value="P:double-strand break repair"/>
    <property type="evidence" value="ECO:0007669"/>
    <property type="project" value="InterPro"/>
</dbReference>
<comment type="function">
    <text evidence="8">Initiates the restart of stalled replication forks, which reloads the replicative helicase on sites other than the origin of replication. Recognizes and binds to abandoned replication forks and remodels them to uncover a helicase loading site. Promotes assembly of the primosome at these replication forks.</text>
</comment>
<evidence type="ECO:0000256" key="7">
    <source>
        <dbReference type="ARBA" id="ARBA00023125"/>
    </source>
</evidence>
<feature type="binding site" evidence="8">
    <location>
        <position position="454"/>
    </location>
    <ligand>
        <name>Zn(2+)</name>
        <dbReference type="ChEBI" id="CHEBI:29105"/>
        <label>1</label>
    </ligand>
</feature>
<dbReference type="HAMAP" id="MF_00983">
    <property type="entry name" value="PriA"/>
    <property type="match status" value="1"/>
</dbReference>
<dbReference type="InterPro" id="IPR041222">
    <property type="entry name" value="PriA_3primeBD"/>
</dbReference>
<proteinExistence type="inferred from homology"/>
<evidence type="ECO:0000256" key="4">
    <source>
        <dbReference type="ARBA" id="ARBA00022741"/>
    </source>
</evidence>
<feature type="binding site" evidence="8">
    <location>
        <position position="424"/>
    </location>
    <ligand>
        <name>Zn(2+)</name>
        <dbReference type="ChEBI" id="CHEBI:29105"/>
        <label>2</label>
    </ligand>
</feature>
<evidence type="ECO:0000313" key="11">
    <source>
        <dbReference type="Proteomes" id="UP000523000"/>
    </source>
</evidence>
<dbReference type="InterPro" id="IPR005259">
    <property type="entry name" value="PriA"/>
</dbReference>
<protein>
    <recommendedName>
        <fullName evidence="8">Probable replication restart protein PriA</fullName>
    </recommendedName>
    <alternativeName>
        <fullName evidence="8">Putative ATP-dependent DNA helicase PriA</fullName>
    </alternativeName>
</protein>
<comment type="cofactor">
    <cofactor evidence="8">
        <name>Zn(2+)</name>
        <dbReference type="ChEBI" id="CHEBI:29105"/>
    </cofactor>
    <text evidence="8">Binds 2 zinc ions per subunit.</text>
</comment>
<feature type="binding site" evidence="8">
    <location>
        <position position="418"/>
    </location>
    <ligand>
        <name>Zn(2+)</name>
        <dbReference type="ChEBI" id="CHEBI:29105"/>
        <label>1</label>
    </ligand>
</feature>
<keyword evidence="3 8" id="KW-0479">Metal-binding</keyword>
<dbReference type="GO" id="GO:0005524">
    <property type="term" value="F:ATP binding"/>
    <property type="evidence" value="ECO:0007669"/>
    <property type="project" value="UniProtKB-UniRule"/>
</dbReference>
<comment type="similarity">
    <text evidence="8">Belongs to the helicase family. PriA subfamily.</text>
</comment>
<dbReference type="GO" id="GO:0006270">
    <property type="term" value="P:DNA replication initiation"/>
    <property type="evidence" value="ECO:0007669"/>
    <property type="project" value="TreeGrafter"/>
</dbReference>
<organism evidence="10 11">
    <name type="scientific">Paeniglutamicibacter cryotolerans</name>
    <dbReference type="NCBI Taxonomy" id="670079"/>
    <lineage>
        <taxon>Bacteria</taxon>
        <taxon>Bacillati</taxon>
        <taxon>Actinomycetota</taxon>
        <taxon>Actinomycetes</taxon>
        <taxon>Micrococcales</taxon>
        <taxon>Micrococcaceae</taxon>
        <taxon>Paeniglutamicibacter</taxon>
    </lineage>
</organism>
<feature type="binding site" evidence="8">
    <location>
        <position position="415"/>
    </location>
    <ligand>
        <name>Zn(2+)</name>
        <dbReference type="ChEBI" id="CHEBI:29105"/>
        <label>1</label>
    </ligand>
</feature>
<keyword evidence="10" id="KW-0378">Hydrolase</keyword>
<keyword evidence="4 8" id="KW-0547">Nucleotide-binding</keyword>
<evidence type="ECO:0000259" key="9">
    <source>
        <dbReference type="Pfam" id="PF17764"/>
    </source>
</evidence>
<dbReference type="InterPro" id="IPR042115">
    <property type="entry name" value="PriA_3primeBD_sf"/>
</dbReference>